<dbReference type="SFLD" id="SFLDG01129">
    <property type="entry name" value="C1.5:_HAD__Beta-PGM__Phosphata"/>
    <property type="match status" value="1"/>
</dbReference>
<dbReference type="STRING" id="1122192.SAMN02745673_03041"/>
<evidence type="ECO:0000313" key="1">
    <source>
        <dbReference type="EMBL" id="SKA20109.1"/>
    </source>
</evidence>
<dbReference type="InterPro" id="IPR023214">
    <property type="entry name" value="HAD_sf"/>
</dbReference>
<dbReference type="InterPro" id="IPR050155">
    <property type="entry name" value="HAD-like_hydrolase_sf"/>
</dbReference>
<dbReference type="GO" id="GO:0008967">
    <property type="term" value="F:phosphoglycolate phosphatase activity"/>
    <property type="evidence" value="ECO:0007669"/>
    <property type="project" value="TreeGrafter"/>
</dbReference>
<evidence type="ECO:0000313" key="2">
    <source>
        <dbReference type="Proteomes" id="UP000190637"/>
    </source>
</evidence>
<sequence length="230" mass="25004">MGERLVLWDIDKTLVDMDGTGFEAFSAAFATFSGLTDHIDTHGPGRTEWQWFNDTLEVNGLADRSGEFARFLEILEDEFQRRAHELPERGRVLPGAEEALRRCAEAPDVISSVLTGNTRRNAQRKLAALALDHLVDFELGGYGDDHWDRAELVRIARRRVREATGLEFTPATTVLVGDAPNDVRAALMGGAQIIAVATGLSDADALRAAGATTVLPDLSDTDTVMAALLS</sequence>
<dbReference type="Proteomes" id="UP000190637">
    <property type="component" value="Unassembled WGS sequence"/>
</dbReference>
<dbReference type="SUPFAM" id="SSF56784">
    <property type="entry name" value="HAD-like"/>
    <property type="match status" value="1"/>
</dbReference>
<dbReference type="Pfam" id="PF12710">
    <property type="entry name" value="HAD"/>
    <property type="match status" value="1"/>
</dbReference>
<dbReference type="InterPro" id="IPR036412">
    <property type="entry name" value="HAD-like_sf"/>
</dbReference>
<name>A0A1T4RVS9_9ACTN</name>
<accession>A0A1T4RVS9</accession>
<dbReference type="Gene3D" id="3.40.50.1000">
    <property type="entry name" value="HAD superfamily/HAD-like"/>
    <property type="match status" value="1"/>
</dbReference>
<dbReference type="EMBL" id="FUWS01000007">
    <property type="protein sequence ID" value="SKA20109.1"/>
    <property type="molecule type" value="Genomic_DNA"/>
</dbReference>
<gene>
    <name evidence="1" type="ORF">SAMN02745673_03041</name>
</gene>
<organism evidence="1 2">
    <name type="scientific">Marinactinospora thermotolerans DSM 45154</name>
    <dbReference type="NCBI Taxonomy" id="1122192"/>
    <lineage>
        <taxon>Bacteria</taxon>
        <taxon>Bacillati</taxon>
        <taxon>Actinomycetota</taxon>
        <taxon>Actinomycetes</taxon>
        <taxon>Streptosporangiales</taxon>
        <taxon>Nocardiopsidaceae</taxon>
        <taxon>Marinactinospora</taxon>
    </lineage>
</organism>
<reference evidence="1 2" key="1">
    <citation type="submission" date="2017-02" db="EMBL/GenBank/DDBJ databases">
        <authorList>
            <person name="Peterson S.W."/>
        </authorList>
    </citation>
    <scope>NUCLEOTIDE SEQUENCE [LARGE SCALE GENOMIC DNA]</scope>
    <source>
        <strain evidence="1 2">DSM 45154</strain>
    </source>
</reference>
<keyword evidence="2" id="KW-1185">Reference proteome</keyword>
<dbReference type="PANTHER" id="PTHR43434">
    <property type="entry name" value="PHOSPHOGLYCOLATE PHOSPHATASE"/>
    <property type="match status" value="1"/>
</dbReference>
<dbReference type="InterPro" id="IPR023198">
    <property type="entry name" value="PGP-like_dom2"/>
</dbReference>
<proteinExistence type="predicted"/>
<protein>
    <submittedName>
        <fullName evidence="1">Phosphoglycolate phosphatase, HAD superfamily</fullName>
    </submittedName>
</protein>
<dbReference type="GO" id="GO:0006281">
    <property type="term" value="P:DNA repair"/>
    <property type="evidence" value="ECO:0007669"/>
    <property type="project" value="TreeGrafter"/>
</dbReference>
<dbReference type="SFLD" id="SFLDS00003">
    <property type="entry name" value="Haloacid_Dehalogenase"/>
    <property type="match status" value="1"/>
</dbReference>
<dbReference type="AlphaFoldDB" id="A0A1T4RVS9"/>
<dbReference type="Gene3D" id="1.10.150.240">
    <property type="entry name" value="Putative phosphatase, domain 2"/>
    <property type="match status" value="1"/>
</dbReference>
<dbReference type="PANTHER" id="PTHR43434:SF1">
    <property type="entry name" value="PHOSPHOGLYCOLATE PHOSPHATASE"/>
    <property type="match status" value="1"/>
</dbReference>
<dbReference type="RefSeq" id="WP_200813652.1">
    <property type="nucleotide sequence ID" value="NZ_FUWS01000007.1"/>
</dbReference>